<dbReference type="InterPro" id="IPR021136">
    <property type="entry name" value="Flagellar_hook_control-like_C"/>
</dbReference>
<evidence type="ECO:0000259" key="5">
    <source>
        <dbReference type="Pfam" id="PF02120"/>
    </source>
</evidence>
<proteinExistence type="inferred from homology"/>
<reference evidence="6 7" key="1">
    <citation type="submission" date="2020-02" db="EMBL/GenBank/DDBJ databases">
        <authorList>
            <person name="Rodrigo-Torres L."/>
            <person name="Arahal R. D."/>
            <person name="Lucena T."/>
        </authorList>
    </citation>
    <scope>NUCLEOTIDE SEQUENCE [LARGE SCALE GENOMIC DNA]</scope>
    <source>
        <strain evidence="6 7">CECT 9734</strain>
    </source>
</reference>
<keyword evidence="7" id="KW-1185">Reference proteome</keyword>
<dbReference type="GO" id="GO:0009424">
    <property type="term" value="C:bacterial-type flagellum hook"/>
    <property type="evidence" value="ECO:0007669"/>
    <property type="project" value="InterPro"/>
</dbReference>
<dbReference type="CDD" id="cd17470">
    <property type="entry name" value="T3SS_Flik_C"/>
    <property type="match status" value="1"/>
</dbReference>
<keyword evidence="6" id="KW-0969">Cilium</keyword>
<organism evidence="6 7">
    <name type="scientific">Pseudidiomarina piscicola</name>
    <dbReference type="NCBI Taxonomy" id="2614830"/>
    <lineage>
        <taxon>Bacteria</taxon>
        <taxon>Pseudomonadati</taxon>
        <taxon>Pseudomonadota</taxon>
        <taxon>Gammaproteobacteria</taxon>
        <taxon>Alteromonadales</taxon>
        <taxon>Idiomarinaceae</taxon>
        <taxon>Pseudidiomarina</taxon>
    </lineage>
</organism>
<dbReference type="InterPro" id="IPR038610">
    <property type="entry name" value="FliK-like_C_sf"/>
</dbReference>
<comment type="similarity">
    <text evidence="2">Belongs to the FliK family.</text>
</comment>
<protein>
    <submittedName>
        <fullName evidence="6">Flagellar hook-length control protein</fullName>
    </submittedName>
</protein>
<dbReference type="PANTHER" id="PTHR37533">
    <property type="entry name" value="FLAGELLAR HOOK-LENGTH CONTROL PROTEIN"/>
    <property type="match status" value="1"/>
</dbReference>
<sequence length="425" mass="45452">MMNVANFKAVTALAATPSNEQSAPNAIGGGFTEMFARLTAATSSHIKQGANPALPTTLNDALTADDSTDKTAEIKLASVFRKNDEADTVVDTVADTVVDTVADTVVDTVADTVANTLGLNMAALQPPLQTTAAATKPAANELIQHYNQPKTRPPQPVTNLDSKTQVTAQPMLTAVITEASQQASKQASKQASQVAPPVATQPVQLQPKVQLKAAPEVQLTVWQTKRTSLTTGLPIEHAEPMRHTADALLQQSIQDSARPLNTAPTPAPVATSAPSMTLPASVGSQAWQKQMNDAMFQMVTRNQNELVLKVRPAELGPIQIQMNQDDGKTQLAIFTHSHHVRAALEAALPQLREAMNAQGLTLADAEFHQQNETRQEFQQGTSQHSKGGEQGSGTERRTDELAETPVQDQPPSEPQPQNTRVDLYA</sequence>
<dbReference type="PANTHER" id="PTHR37533:SF2">
    <property type="entry name" value="FLAGELLAR HOOK-LENGTH CONTROL PROTEIN"/>
    <property type="match status" value="1"/>
</dbReference>
<dbReference type="GO" id="GO:0044780">
    <property type="term" value="P:bacterial-type flagellum assembly"/>
    <property type="evidence" value="ECO:0007669"/>
    <property type="project" value="InterPro"/>
</dbReference>
<comment type="function">
    <text evidence="1">Controls the length of the flagellar hook.</text>
</comment>
<feature type="domain" description="Flagellar hook-length control protein-like C-terminal" evidence="5">
    <location>
        <begin position="295"/>
        <end position="375"/>
    </location>
</feature>
<evidence type="ECO:0000256" key="2">
    <source>
        <dbReference type="ARBA" id="ARBA00009149"/>
    </source>
</evidence>
<dbReference type="Gene3D" id="3.30.750.140">
    <property type="match status" value="1"/>
</dbReference>
<dbReference type="PRINTS" id="PR01007">
    <property type="entry name" value="FLGHOOKFLIK"/>
</dbReference>
<evidence type="ECO:0000256" key="4">
    <source>
        <dbReference type="SAM" id="MobiDB-lite"/>
    </source>
</evidence>
<accession>A0A6S6WLX5</accession>
<keyword evidence="3" id="KW-1005">Bacterial flagellum biogenesis</keyword>
<dbReference type="Proteomes" id="UP000481517">
    <property type="component" value="Unassembled WGS sequence"/>
</dbReference>
<gene>
    <name evidence="6" type="primary">fliK</name>
    <name evidence="6" type="ORF">PSI9734_01467</name>
</gene>
<feature type="compositionally biased region" description="Polar residues" evidence="4">
    <location>
        <begin position="406"/>
        <end position="425"/>
    </location>
</feature>
<dbReference type="InterPro" id="IPR052563">
    <property type="entry name" value="FliK"/>
</dbReference>
<dbReference type="AlphaFoldDB" id="A0A6S6WLX5"/>
<name>A0A6S6WLX5_9GAMM</name>
<evidence type="ECO:0000313" key="7">
    <source>
        <dbReference type="Proteomes" id="UP000481517"/>
    </source>
</evidence>
<feature type="region of interest" description="Disordered" evidence="4">
    <location>
        <begin position="371"/>
        <end position="425"/>
    </location>
</feature>
<keyword evidence="6" id="KW-0282">Flagellum</keyword>
<evidence type="ECO:0000313" key="6">
    <source>
        <dbReference type="EMBL" id="CAB0151049.1"/>
    </source>
</evidence>
<evidence type="ECO:0000256" key="3">
    <source>
        <dbReference type="ARBA" id="ARBA00022795"/>
    </source>
</evidence>
<keyword evidence="6" id="KW-0966">Cell projection</keyword>
<dbReference type="RefSeq" id="WP_173920454.1">
    <property type="nucleotide sequence ID" value="NZ_CADCXY010000003.1"/>
</dbReference>
<dbReference type="Pfam" id="PF02120">
    <property type="entry name" value="Flg_hook"/>
    <property type="match status" value="1"/>
</dbReference>
<feature type="compositionally biased region" description="Polar residues" evidence="4">
    <location>
        <begin position="376"/>
        <end position="385"/>
    </location>
</feature>
<evidence type="ECO:0000256" key="1">
    <source>
        <dbReference type="ARBA" id="ARBA00003944"/>
    </source>
</evidence>
<dbReference type="InterPro" id="IPR001635">
    <property type="entry name" value="Flag_hook_Flik"/>
</dbReference>
<dbReference type="EMBL" id="CADCXY010000003">
    <property type="protein sequence ID" value="CAB0151049.1"/>
    <property type="molecule type" value="Genomic_DNA"/>
</dbReference>